<feature type="coiled-coil region" evidence="1">
    <location>
        <begin position="36"/>
        <end position="63"/>
    </location>
</feature>
<name>A0A0P1BNA5_9BASI</name>
<evidence type="ECO:0000313" key="3">
    <source>
        <dbReference type="Proteomes" id="UP000054845"/>
    </source>
</evidence>
<protein>
    <submittedName>
        <fullName evidence="2">Uncharacterized protein</fullName>
    </submittedName>
</protein>
<dbReference type="EMBL" id="CCYA01000265">
    <property type="protein sequence ID" value="CEH17817.1"/>
    <property type="molecule type" value="Genomic_DNA"/>
</dbReference>
<evidence type="ECO:0000256" key="1">
    <source>
        <dbReference type="SAM" id="Coils"/>
    </source>
</evidence>
<proteinExistence type="predicted"/>
<keyword evidence="1" id="KW-0175">Coiled coil</keyword>
<sequence>MAPTRNNLGLSDASDGRSSKKVLAKAAEPTCLPENVALSYQTVRALEARVKELEEKQKEQTTARWGYVAFDYADIPALANEMWLCVDCMRTYKSYTEAVDHFPKSPSGYRKNLAPELTRDIHPSDGVLYHRYKGRVGCHGYLDLSKLRVRRRWYTCE</sequence>
<dbReference type="Proteomes" id="UP000054845">
    <property type="component" value="Unassembled WGS sequence"/>
</dbReference>
<organism evidence="2 3">
    <name type="scientific">Ceraceosorus bombacis</name>
    <dbReference type="NCBI Taxonomy" id="401625"/>
    <lineage>
        <taxon>Eukaryota</taxon>
        <taxon>Fungi</taxon>
        <taxon>Dikarya</taxon>
        <taxon>Basidiomycota</taxon>
        <taxon>Ustilaginomycotina</taxon>
        <taxon>Exobasidiomycetes</taxon>
        <taxon>Ceraceosorales</taxon>
        <taxon>Ceraceosoraceae</taxon>
        <taxon>Ceraceosorus</taxon>
    </lineage>
</organism>
<reference evidence="2 3" key="1">
    <citation type="submission" date="2014-09" db="EMBL/GenBank/DDBJ databases">
        <authorList>
            <person name="Magalhaes I.L.F."/>
            <person name="Oliveira U."/>
            <person name="Santos F.R."/>
            <person name="Vidigal T.H.D.A."/>
            <person name="Brescovit A.D."/>
            <person name="Santos A.J."/>
        </authorList>
    </citation>
    <scope>NUCLEOTIDE SEQUENCE [LARGE SCALE GENOMIC DNA]</scope>
</reference>
<evidence type="ECO:0000313" key="2">
    <source>
        <dbReference type="EMBL" id="CEH17817.1"/>
    </source>
</evidence>
<dbReference type="AlphaFoldDB" id="A0A0P1BNA5"/>
<accession>A0A0P1BNA5</accession>
<keyword evidence="3" id="KW-1185">Reference proteome</keyword>